<name>A0A183PE09_9TREM</name>
<proteinExistence type="predicted"/>
<protein>
    <submittedName>
        <fullName evidence="1">Uncharacterized protein</fullName>
    </submittedName>
</protein>
<reference evidence="1 2" key="1">
    <citation type="submission" date="2018-11" db="EMBL/GenBank/DDBJ databases">
        <authorList>
            <consortium name="Pathogen Informatics"/>
        </authorList>
    </citation>
    <scope>NUCLEOTIDE SEQUENCE [LARGE SCALE GENOMIC DNA]</scope>
    <source>
        <strain>Denwood</strain>
        <strain evidence="2">Zambia</strain>
    </source>
</reference>
<dbReference type="EMBL" id="UZAL01032605">
    <property type="protein sequence ID" value="VDP61323.1"/>
    <property type="molecule type" value="Genomic_DNA"/>
</dbReference>
<evidence type="ECO:0000313" key="1">
    <source>
        <dbReference type="EMBL" id="VDP61323.1"/>
    </source>
</evidence>
<dbReference type="STRING" id="31246.A0A183PE09"/>
<sequence>MTEEKPIREGNIKQIHNTMKKPEEKYDKLERPFKNNKCKLITEIEEQRNRWAEQFEEFLNKPVPLNPSNIELVYTDLTTVDSPPTEEVIKDIR</sequence>
<keyword evidence="2" id="KW-1185">Reference proteome</keyword>
<dbReference type="AlphaFoldDB" id="A0A183PE09"/>
<organism evidence="1 2">
    <name type="scientific">Schistosoma mattheei</name>
    <dbReference type="NCBI Taxonomy" id="31246"/>
    <lineage>
        <taxon>Eukaryota</taxon>
        <taxon>Metazoa</taxon>
        <taxon>Spiralia</taxon>
        <taxon>Lophotrochozoa</taxon>
        <taxon>Platyhelminthes</taxon>
        <taxon>Trematoda</taxon>
        <taxon>Digenea</taxon>
        <taxon>Strigeidida</taxon>
        <taxon>Schistosomatoidea</taxon>
        <taxon>Schistosomatidae</taxon>
        <taxon>Schistosoma</taxon>
    </lineage>
</organism>
<accession>A0A183PE09</accession>
<dbReference type="Proteomes" id="UP000269396">
    <property type="component" value="Unassembled WGS sequence"/>
</dbReference>
<gene>
    <name evidence="1" type="ORF">SMTD_LOCUS12595</name>
</gene>
<evidence type="ECO:0000313" key="2">
    <source>
        <dbReference type="Proteomes" id="UP000269396"/>
    </source>
</evidence>